<dbReference type="GO" id="GO:0016887">
    <property type="term" value="F:ATP hydrolysis activity"/>
    <property type="evidence" value="ECO:0007669"/>
    <property type="project" value="InterPro"/>
</dbReference>
<proteinExistence type="inferred from homology"/>
<dbReference type="InterPro" id="IPR001482">
    <property type="entry name" value="T2SS/T4SS_dom"/>
</dbReference>
<comment type="caution">
    <text evidence="3">The sequence shown here is derived from an EMBL/GenBank/DDBJ whole genome shotgun (WGS) entry which is preliminary data.</text>
</comment>
<name>A0A094Q606_9ZZZZ</name>
<dbReference type="EMBL" id="JNSL01000060">
    <property type="protein sequence ID" value="KGA17489.1"/>
    <property type="molecule type" value="Genomic_DNA"/>
</dbReference>
<evidence type="ECO:0000313" key="3">
    <source>
        <dbReference type="EMBL" id="KGA17489.1"/>
    </source>
</evidence>
<dbReference type="InterPro" id="IPR050921">
    <property type="entry name" value="T4SS_GSP_E_ATPase"/>
</dbReference>
<comment type="similarity">
    <text evidence="1">Belongs to the GSP E family.</text>
</comment>
<dbReference type="InterPro" id="IPR027417">
    <property type="entry name" value="P-loop_NTPase"/>
</dbReference>
<dbReference type="CDD" id="cd01130">
    <property type="entry name" value="VirB11-like_ATPase"/>
    <property type="match status" value="1"/>
</dbReference>
<evidence type="ECO:0000256" key="1">
    <source>
        <dbReference type="ARBA" id="ARBA00006611"/>
    </source>
</evidence>
<dbReference type="Gene3D" id="3.30.450.380">
    <property type="match status" value="1"/>
</dbReference>
<feature type="domain" description="Bacterial type II secretion system protein E" evidence="2">
    <location>
        <begin position="66"/>
        <end position="334"/>
    </location>
</feature>
<reference evidence="3" key="1">
    <citation type="submission" date="2014-06" db="EMBL/GenBank/DDBJ databases">
        <title>Key roles for freshwater Actinobacteria revealed by deep metagenomic sequencing.</title>
        <authorList>
            <person name="Ghai R."/>
            <person name="Mizuno C.M."/>
            <person name="Picazo A."/>
            <person name="Camacho A."/>
            <person name="Rodriguez-Valera F."/>
        </authorList>
    </citation>
    <scope>NUCLEOTIDE SEQUENCE</scope>
</reference>
<dbReference type="Gene3D" id="3.40.50.300">
    <property type="entry name" value="P-loop containing nucleotide triphosphate hydrolases"/>
    <property type="match status" value="1"/>
</dbReference>
<sequence length="393" mass="42244">MSPDVSPNELLTPLVETVHQQLLDRGHHDASSVAQLVLDHDPLLDDQSIADVVNRVHSRVGGLGVLDPFLADSTVDEVMINGSGDLWVERHGHLECTGVIIDSASTYALLERIVAPLGLRIDRTSPWVDARLADGSRVNGVVPPLAVDGPLLTIRRFGARRVHLSEACTPGVARLLEWAVHARCNIMVSGGAGAGKTTLLNAIAAFIPSDERVVTIEDAAELRLPGRHVLRLESRPANAEGAGEVSIRELVRNALRMRPDRIVVGEVRSGEAIDMLQAMNTGHDGSLSTCHANSPVDAIRRLETLVLMGDVALPLVAVREQLRAAIDLIVHVARMPDGSRRVVAVAEPVAETESAAAMRVNELTDPEGRLVGLPKRPRRAVHVSAPLGDWIES</sequence>
<dbReference type="Pfam" id="PF00437">
    <property type="entry name" value="T2SSE"/>
    <property type="match status" value="1"/>
</dbReference>
<dbReference type="SUPFAM" id="SSF52540">
    <property type="entry name" value="P-loop containing nucleoside triphosphate hydrolases"/>
    <property type="match status" value="1"/>
</dbReference>
<organism evidence="3">
    <name type="scientific">freshwater metagenome</name>
    <dbReference type="NCBI Taxonomy" id="449393"/>
    <lineage>
        <taxon>unclassified sequences</taxon>
        <taxon>metagenomes</taxon>
        <taxon>ecological metagenomes</taxon>
    </lineage>
</organism>
<dbReference type="PANTHER" id="PTHR30486:SF15">
    <property type="entry name" value="TYPE II_IV SECRETION SYSTEM ATPASE"/>
    <property type="match status" value="1"/>
</dbReference>
<gene>
    <name evidence="3" type="ORF">GM51_10295</name>
</gene>
<dbReference type="AlphaFoldDB" id="A0A094Q606"/>
<protein>
    <recommendedName>
        <fullName evidence="2">Bacterial type II secretion system protein E domain-containing protein</fullName>
    </recommendedName>
</protein>
<evidence type="ECO:0000259" key="2">
    <source>
        <dbReference type="Pfam" id="PF00437"/>
    </source>
</evidence>
<dbReference type="PANTHER" id="PTHR30486">
    <property type="entry name" value="TWITCHING MOTILITY PROTEIN PILT"/>
    <property type="match status" value="1"/>
</dbReference>
<accession>A0A094Q606</accession>